<gene>
    <name evidence="3" type="ORF">DN757_15785</name>
</gene>
<proteinExistence type="predicted"/>
<dbReference type="PANTHER" id="PTHR43649">
    <property type="entry name" value="ARABINOSE-BINDING PROTEIN-RELATED"/>
    <property type="match status" value="1"/>
</dbReference>
<dbReference type="Proteomes" id="UP000249204">
    <property type="component" value="Unassembled WGS sequence"/>
</dbReference>
<dbReference type="AlphaFoldDB" id="A0A2W6NI18"/>
<dbReference type="InterPro" id="IPR050490">
    <property type="entry name" value="Bact_solute-bd_prot1"/>
</dbReference>
<keyword evidence="2" id="KW-0732">Signal</keyword>
<feature type="signal peptide" evidence="2">
    <location>
        <begin position="1"/>
        <end position="25"/>
    </location>
</feature>
<evidence type="ECO:0000256" key="2">
    <source>
        <dbReference type="SAM" id="SignalP"/>
    </source>
</evidence>
<feature type="chain" id="PRO_5038644839" description="ABC transporter substrate-binding protein" evidence="2">
    <location>
        <begin position="26"/>
        <end position="464"/>
    </location>
</feature>
<feature type="compositionally biased region" description="Basic and acidic residues" evidence="1">
    <location>
        <begin position="40"/>
        <end position="60"/>
    </location>
</feature>
<dbReference type="PROSITE" id="PS51257">
    <property type="entry name" value="PROKAR_LIPOPROTEIN"/>
    <property type="match status" value="1"/>
</dbReference>
<comment type="caution">
    <text evidence="3">The sequence shown here is derived from an EMBL/GenBank/DDBJ whole genome shotgun (WGS) entry which is preliminary data.</text>
</comment>
<feature type="region of interest" description="Disordered" evidence="1">
    <location>
        <begin position="30"/>
        <end position="60"/>
    </location>
</feature>
<name>A0A2W6NI18_9BACL</name>
<organism evidence="3 4">
    <name type="scientific">Paenibacillus silvae</name>
    <dbReference type="NCBI Taxonomy" id="1325358"/>
    <lineage>
        <taxon>Bacteria</taxon>
        <taxon>Bacillati</taxon>
        <taxon>Bacillota</taxon>
        <taxon>Bacilli</taxon>
        <taxon>Bacillales</taxon>
        <taxon>Paenibacillaceae</taxon>
        <taxon>Paenibacillus</taxon>
    </lineage>
</organism>
<dbReference type="RefSeq" id="WP_111271148.1">
    <property type="nucleotide sequence ID" value="NZ_QKWW01000044.1"/>
</dbReference>
<dbReference type="EMBL" id="QKWW01000044">
    <property type="protein sequence ID" value="PZT54728.1"/>
    <property type="molecule type" value="Genomic_DNA"/>
</dbReference>
<dbReference type="Gene3D" id="3.40.190.10">
    <property type="entry name" value="Periplasmic binding protein-like II"/>
    <property type="match status" value="1"/>
</dbReference>
<dbReference type="PANTHER" id="PTHR43649:SF12">
    <property type="entry name" value="DIACETYLCHITOBIOSE BINDING PROTEIN DASA"/>
    <property type="match status" value="1"/>
</dbReference>
<dbReference type="InterPro" id="IPR006059">
    <property type="entry name" value="SBP"/>
</dbReference>
<dbReference type="Pfam" id="PF01547">
    <property type="entry name" value="SBP_bac_1"/>
    <property type="match status" value="1"/>
</dbReference>
<dbReference type="SUPFAM" id="SSF53850">
    <property type="entry name" value="Periplasmic binding protein-like II"/>
    <property type="match status" value="1"/>
</dbReference>
<protein>
    <recommendedName>
        <fullName evidence="5">ABC transporter substrate-binding protein</fullName>
    </recommendedName>
</protein>
<sequence>MKFMRQKRFTLLVMFTLLITVIAGCSGGGGAPAEAVNKPPAEENKEVAAEPAEEKQEPAADLKGRAVRISNWWDAAPKGDSEADERARERIKNVEKKYNVKISYLNTDYGATSEKISSSVMANEPFAEIVRVPDGNIWGLMQGGFLTPLDEYLKETKIQPDVIDSMRFGSDKVYGLTGWYTPNDSGMFYNKRLFKEAGLKDPQQLMEEQNWNWDTMLEAAKKLTVDKNGDGKMDQYGLSGAYYVLHEMLIGSNGGKMYDEATQKAAFDSPEALEALNFLHSLYNDHKVIKANAGNDWEDPSKYFSEGNIAMYPGGLWEVEGRILDKLKDDWGYVYMPKGPKAATYLDTVNSTESFVIPKGVKDADVIVKIWEELQDFDNWQENHRLWLENILPDETSIANAMNDNGEVERVYGARAGGLGVKEALGSVTEKFVKGEVTPSTGVAQIIGPAQAGIQKVLKGEKSK</sequence>
<evidence type="ECO:0000313" key="4">
    <source>
        <dbReference type="Proteomes" id="UP000249204"/>
    </source>
</evidence>
<evidence type="ECO:0008006" key="5">
    <source>
        <dbReference type="Google" id="ProtNLM"/>
    </source>
</evidence>
<accession>A0A2W6NI18</accession>
<evidence type="ECO:0000313" key="3">
    <source>
        <dbReference type="EMBL" id="PZT54728.1"/>
    </source>
</evidence>
<evidence type="ECO:0000256" key="1">
    <source>
        <dbReference type="SAM" id="MobiDB-lite"/>
    </source>
</evidence>
<reference evidence="3 4" key="1">
    <citation type="submission" date="2018-06" db="EMBL/GenBank/DDBJ databases">
        <title>Isolation of heavy metals resistant Paenibacillus silvae NC2 from Gold-Copper mine in ZiJin, China.</title>
        <authorList>
            <person name="Xu J."/>
            <person name="Mazhar H.S."/>
            <person name="Rensing C."/>
        </authorList>
    </citation>
    <scope>NUCLEOTIDE SEQUENCE [LARGE SCALE GENOMIC DNA]</scope>
    <source>
        <strain evidence="3 4">NC2</strain>
    </source>
</reference>